<feature type="chain" id="PRO_5002646339" description="Water stress and hypersensitive response domain-containing protein" evidence="1">
    <location>
        <begin position="21"/>
        <end position="158"/>
    </location>
</feature>
<dbReference type="KEGG" id="mpt:Mpe_A2421"/>
<accession>A2SII7</accession>
<evidence type="ECO:0000313" key="3">
    <source>
        <dbReference type="EMBL" id="ABM95376.1"/>
    </source>
</evidence>
<evidence type="ECO:0000259" key="2">
    <source>
        <dbReference type="SMART" id="SM00769"/>
    </source>
</evidence>
<dbReference type="SUPFAM" id="SSF117070">
    <property type="entry name" value="LEA14-like"/>
    <property type="match status" value="1"/>
</dbReference>
<reference evidence="3 4" key="1">
    <citation type="journal article" date="2007" name="J. Bacteriol.">
        <title>Whole-genome analysis of the methyl tert-butyl ether-degrading beta-proteobacterium Methylibium petroleiphilum PM1.</title>
        <authorList>
            <person name="Kane S.R."/>
            <person name="Chakicherla A.Y."/>
            <person name="Chain P.S.G."/>
            <person name="Schmidt R."/>
            <person name="Shin M.W."/>
            <person name="Legler T.C."/>
            <person name="Scow K.M."/>
            <person name="Larimer F.W."/>
            <person name="Lucas S.M."/>
            <person name="Richardson P.M."/>
            <person name="Hristova K.R."/>
        </authorList>
    </citation>
    <scope>NUCLEOTIDE SEQUENCE [LARGE SCALE GENOMIC DNA]</scope>
    <source>
        <strain evidence="4">ATCC BAA-1232 / LMG 22953 / PM1</strain>
    </source>
</reference>
<proteinExistence type="predicted"/>
<dbReference type="Pfam" id="PF03168">
    <property type="entry name" value="LEA_2"/>
    <property type="match status" value="1"/>
</dbReference>
<evidence type="ECO:0000256" key="1">
    <source>
        <dbReference type="SAM" id="SignalP"/>
    </source>
</evidence>
<organism evidence="3 4">
    <name type="scientific">Methylibium petroleiphilum (strain ATCC BAA-1232 / LMG 22953 / PM1)</name>
    <dbReference type="NCBI Taxonomy" id="420662"/>
    <lineage>
        <taxon>Bacteria</taxon>
        <taxon>Pseudomonadati</taxon>
        <taxon>Pseudomonadota</taxon>
        <taxon>Betaproteobacteria</taxon>
        <taxon>Burkholderiales</taxon>
        <taxon>Sphaerotilaceae</taxon>
        <taxon>Methylibium</taxon>
    </lineage>
</organism>
<dbReference type="eggNOG" id="COG5608">
    <property type="taxonomic scope" value="Bacteria"/>
</dbReference>
<sequence>MPRRRRLLLLVPALAVGACAGLSGRDPPRVSVAGLEALPGEGLELRFLVKLRVQNPNDAPIDYRGLSMELELMGQPFASGVSDAAGSVPRFGEAVIGVPASVSAIAAVRQMLGLPSRDVRSLDYRLRGKLAGAVGTALRFESTGQLDIAAFGGPAPGR</sequence>
<feature type="signal peptide" evidence="1">
    <location>
        <begin position="1"/>
        <end position="20"/>
    </location>
</feature>
<dbReference type="InterPro" id="IPR013990">
    <property type="entry name" value="WHy-dom"/>
</dbReference>
<dbReference type="Proteomes" id="UP000000366">
    <property type="component" value="Chromosome"/>
</dbReference>
<gene>
    <name evidence="3" type="ordered locus">Mpe_A2421</name>
</gene>
<dbReference type="AlphaFoldDB" id="A2SII7"/>
<dbReference type="InterPro" id="IPR004864">
    <property type="entry name" value="LEA_2"/>
</dbReference>
<dbReference type="STRING" id="420662.Mpe_A2421"/>
<dbReference type="GO" id="GO:0009269">
    <property type="term" value="P:response to desiccation"/>
    <property type="evidence" value="ECO:0007669"/>
    <property type="project" value="InterPro"/>
</dbReference>
<dbReference type="PROSITE" id="PS51257">
    <property type="entry name" value="PROKAR_LIPOPROTEIN"/>
    <property type="match status" value="1"/>
</dbReference>
<protein>
    <recommendedName>
        <fullName evidence="2">Water stress and hypersensitive response domain-containing protein</fullName>
    </recommendedName>
</protein>
<dbReference type="HOGENOM" id="CLU_120005_0_0_4"/>
<name>A2SII7_METPP</name>
<dbReference type="Gene3D" id="2.60.40.1820">
    <property type="match status" value="1"/>
</dbReference>
<evidence type="ECO:0000313" key="4">
    <source>
        <dbReference type="Proteomes" id="UP000000366"/>
    </source>
</evidence>
<keyword evidence="4" id="KW-1185">Reference proteome</keyword>
<feature type="domain" description="Water stress and hypersensitive response" evidence="2">
    <location>
        <begin position="30"/>
        <end position="149"/>
    </location>
</feature>
<dbReference type="EMBL" id="CP000555">
    <property type="protein sequence ID" value="ABM95376.1"/>
    <property type="molecule type" value="Genomic_DNA"/>
</dbReference>
<keyword evidence="1" id="KW-0732">Signal</keyword>
<dbReference type="SMART" id="SM00769">
    <property type="entry name" value="WHy"/>
    <property type="match status" value="1"/>
</dbReference>
<dbReference type="RefSeq" id="WP_011830009.1">
    <property type="nucleotide sequence ID" value="NC_008825.1"/>
</dbReference>